<dbReference type="AlphaFoldDB" id="A0A4Y2HGJ7"/>
<accession>A0A4Y2HGJ7</accession>
<gene>
    <name evidence="2" type="ORF">AVEN_1877_1</name>
</gene>
<keyword evidence="3" id="KW-1185">Reference proteome</keyword>
<protein>
    <submittedName>
        <fullName evidence="2">Uncharacterized protein</fullName>
    </submittedName>
</protein>
<keyword evidence="1" id="KW-0812">Transmembrane</keyword>
<proteinExistence type="predicted"/>
<dbReference type="Proteomes" id="UP000499080">
    <property type="component" value="Unassembled WGS sequence"/>
</dbReference>
<sequence>MWPRKSLSPIQQGESELLYKHLVNAHLSISERNLNHTSERKRRKKGRELSLSPAWRHLLSGSALFFFIPLIIPAAETSSGSLLIAIAEHESHITSHRFRVGVANRPLGPEERKNKKEGRAWNRVRNGAPCLVLFGVSDSSNLIGGITLFLDSVAIGIYPRVLFRCMSRLREKLNAGLLWNNLLLGICIRSITLYTDAQRQRRWIGVACVT</sequence>
<organism evidence="2 3">
    <name type="scientific">Araneus ventricosus</name>
    <name type="common">Orbweaver spider</name>
    <name type="synonym">Epeira ventricosa</name>
    <dbReference type="NCBI Taxonomy" id="182803"/>
    <lineage>
        <taxon>Eukaryota</taxon>
        <taxon>Metazoa</taxon>
        <taxon>Ecdysozoa</taxon>
        <taxon>Arthropoda</taxon>
        <taxon>Chelicerata</taxon>
        <taxon>Arachnida</taxon>
        <taxon>Araneae</taxon>
        <taxon>Araneomorphae</taxon>
        <taxon>Entelegynae</taxon>
        <taxon>Araneoidea</taxon>
        <taxon>Araneidae</taxon>
        <taxon>Araneus</taxon>
    </lineage>
</organism>
<evidence type="ECO:0000313" key="2">
    <source>
        <dbReference type="EMBL" id="GBM64389.1"/>
    </source>
</evidence>
<keyword evidence="1" id="KW-0472">Membrane</keyword>
<reference evidence="2 3" key="1">
    <citation type="journal article" date="2019" name="Sci. Rep.">
        <title>Orb-weaving spider Araneus ventricosus genome elucidates the spidroin gene catalogue.</title>
        <authorList>
            <person name="Kono N."/>
            <person name="Nakamura H."/>
            <person name="Ohtoshi R."/>
            <person name="Moran D.A.P."/>
            <person name="Shinohara A."/>
            <person name="Yoshida Y."/>
            <person name="Fujiwara M."/>
            <person name="Mori M."/>
            <person name="Tomita M."/>
            <person name="Arakawa K."/>
        </authorList>
    </citation>
    <scope>NUCLEOTIDE SEQUENCE [LARGE SCALE GENOMIC DNA]</scope>
</reference>
<evidence type="ECO:0000256" key="1">
    <source>
        <dbReference type="SAM" id="Phobius"/>
    </source>
</evidence>
<comment type="caution">
    <text evidence="2">The sequence shown here is derived from an EMBL/GenBank/DDBJ whole genome shotgun (WGS) entry which is preliminary data.</text>
</comment>
<name>A0A4Y2HGJ7_ARAVE</name>
<evidence type="ECO:0000313" key="3">
    <source>
        <dbReference type="Proteomes" id="UP000499080"/>
    </source>
</evidence>
<dbReference type="EMBL" id="BGPR01102856">
    <property type="protein sequence ID" value="GBM64389.1"/>
    <property type="molecule type" value="Genomic_DNA"/>
</dbReference>
<keyword evidence="1" id="KW-1133">Transmembrane helix</keyword>
<feature type="transmembrane region" description="Helical" evidence="1">
    <location>
        <begin position="142"/>
        <end position="163"/>
    </location>
</feature>
<feature type="transmembrane region" description="Helical" evidence="1">
    <location>
        <begin position="54"/>
        <end position="72"/>
    </location>
</feature>